<accession>A0A2I4CMH6</accession>
<protein>
    <submittedName>
        <fullName evidence="3">Uncharacterized protein LOC106530169</fullName>
    </submittedName>
</protein>
<dbReference type="AlphaFoldDB" id="A0A2I4CMH6"/>
<name>A0A2I4CMH6_AUSLI</name>
<dbReference type="RefSeq" id="XP_013881205.1">
    <property type="nucleotide sequence ID" value="XM_014025751.1"/>
</dbReference>
<dbReference type="SUPFAM" id="SSF48726">
    <property type="entry name" value="Immunoglobulin"/>
    <property type="match status" value="1"/>
</dbReference>
<dbReference type="KEGG" id="alim:106530169"/>
<dbReference type="Gene3D" id="2.60.40.10">
    <property type="entry name" value="Immunoglobulins"/>
    <property type="match status" value="1"/>
</dbReference>
<evidence type="ECO:0000313" key="3">
    <source>
        <dbReference type="RefSeq" id="XP_013881205.1"/>
    </source>
</evidence>
<dbReference type="InterPro" id="IPR036179">
    <property type="entry name" value="Ig-like_dom_sf"/>
</dbReference>
<evidence type="ECO:0000259" key="1">
    <source>
        <dbReference type="PROSITE" id="PS50835"/>
    </source>
</evidence>
<reference evidence="3" key="1">
    <citation type="submission" date="2025-08" db="UniProtKB">
        <authorList>
            <consortium name="RefSeq"/>
        </authorList>
    </citation>
    <scope>IDENTIFICATION</scope>
    <source>
        <strain evidence="3">Quisiro</strain>
        <tissue evidence="3">Liver</tissue>
    </source>
</reference>
<evidence type="ECO:0000313" key="2">
    <source>
        <dbReference type="Proteomes" id="UP000192220"/>
    </source>
</evidence>
<dbReference type="InterPro" id="IPR007110">
    <property type="entry name" value="Ig-like_dom"/>
</dbReference>
<feature type="domain" description="Ig-like" evidence="1">
    <location>
        <begin position="42"/>
        <end position="132"/>
    </location>
</feature>
<dbReference type="GeneID" id="106530169"/>
<dbReference type="OrthoDB" id="6151406at2759"/>
<dbReference type="InParanoid" id="A0A2I4CMH6"/>
<gene>
    <name evidence="3" type="primary">LOC106530169</name>
</gene>
<dbReference type="Proteomes" id="UP000192220">
    <property type="component" value="Unplaced"/>
</dbReference>
<organism evidence="2 3">
    <name type="scientific">Austrofundulus limnaeus</name>
    <name type="common">Annual killifish</name>
    <dbReference type="NCBI Taxonomy" id="52670"/>
    <lineage>
        <taxon>Eukaryota</taxon>
        <taxon>Metazoa</taxon>
        <taxon>Chordata</taxon>
        <taxon>Craniata</taxon>
        <taxon>Vertebrata</taxon>
        <taxon>Euteleostomi</taxon>
        <taxon>Actinopterygii</taxon>
        <taxon>Neopterygii</taxon>
        <taxon>Teleostei</taxon>
        <taxon>Neoteleostei</taxon>
        <taxon>Acanthomorphata</taxon>
        <taxon>Ovalentaria</taxon>
        <taxon>Atherinomorphae</taxon>
        <taxon>Cyprinodontiformes</taxon>
        <taxon>Rivulidae</taxon>
        <taxon>Austrofundulus</taxon>
    </lineage>
</organism>
<keyword evidence="2" id="KW-1185">Reference proteome</keyword>
<dbReference type="PROSITE" id="PS50835">
    <property type="entry name" value="IG_LIKE"/>
    <property type="match status" value="1"/>
</dbReference>
<dbReference type="STRING" id="52670.A0A2I4CMH6"/>
<sequence>MQTFLRDTLSVLDVRMGHTFLLHVLTSLLFTFLLCKAAQDKPESILTVSPSWLSPGASVTLSCEVKPPSAGWRFYWYKLVPDLVQKNSAQQRYQSVYTNTYNYKYELIYGGTEQNSYIIDEQRHTAGYSCRAKKGNPEVFNDYSEPKFVWSADSELAASLTVSPENRTLLTGNEVSVNCGETSAEWRCTTEQCTGVSLDLGSSVMLSISQYMSPS</sequence>
<dbReference type="InterPro" id="IPR013783">
    <property type="entry name" value="Ig-like_fold"/>
</dbReference>
<proteinExistence type="predicted"/>